<dbReference type="InterPro" id="IPR019786">
    <property type="entry name" value="Zinc_finger_PHD-type_CS"/>
</dbReference>
<evidence type="ECO:0000259" key="6">
    <source>
        <dbReference type="PROSITE" id="PS50016"/>
    </source>
</evidence>
<keyword evidence="2 4" id="KW-0863">Zinc-finger</keyword>
<keyword evidence="3" id="KW-0862">Zinc</keyword>
<dbReference type="STRING" id="74557.A0A1V9ZCG9"/>
<dbReference type="InterPro" id="IPR001965">
    <property type="entry name" value="Znf_PHD"/>
</dbReference>
<dbReference type="Pfam" id="PF13832">
    <property type="entry name" value="zf-HC5HC2H_2"/>
    <property type="match status" value="2"/>
</dbReference>
<dbReference type="CDD" id="cd15571">
    <property type="entry name" value="ePHD"/>
    <property type="match status" value="2"/>
</dbReference>
<gene>
    <name evidence="8" type="ORF">THRCLA_07697</name>
</gene>
<dbReference type="SMART" id="SM00249">
    <property type="entry name" value="PHD"/>
    <property type="match status" value="6"/>
</dbReference>
<dbReference type="SUPFAM" id="SSF57903">
    <property type="entry name" value="FYVE/PHD zinc finger"/>
    <property type="match status" value="3"/>
</dbReference>
<dbReference type="PROSITE" id="PS01359">
    <property type="entry name" value="ZF_PHD_1"/>
    <property type="match status" value="1"/>
</dbReference>
<accession>A0A1V9ZCG9</accession>
<feature type="domain" description="PHD-type" evidence="7">
    <location>
        <begin position="74"/>
        <end position="186"/>
    </location>
</feature>
<evidence type="ECO:0000256" key="5">
    <source>
        <dbReference type="SAM" id="MobiDB-lite"/>
    </source>
</evidence>
<evidence type="ECO:0000313" key="9">
    <source>
        <dbReference type="Proteomes" id="UP000243217"/>
    </source>
</evidence>
<dbReference type="EMBL" id="JNBS01002067">
    <property type="protein sequence ID" value="OQR95642.1"/>
    <property type="molecule type" value="Genomic_DNA"/>
</dbReference>
<dbReference type="InterPro" id="IPR011011">
    <property type="entry name" value="Znf_FYVE_PHD"/>
</dbReference>
<dbReference type="InterPro" id="IPR013083">
    <property type="entry name" value="Znf_RING/FYVE/PHD"/>
</dbReference>
<feature type="domain" description="PHD-type" evidence="6">
    <location>
        <begin position="777"/>
        <end position="827"/>
    </location>
</feature>
<keyword evidence="9" id="KW-1185">Reference proteome</keyword>
<reference evidence="8 9" key="1">
    <citation type="journal article" date="2014" name="Genome Biol. Evol.">
        <title>The secreted proteins of Achlya hypogyna and Thraustotheca clavata identify the ancestral oomycete secretome and reveal gene acquisitions by horizontal gene transfer.</title>
        <authorList>
            <person name="Misner I."/>
            <person name="Blouin N."/>
            <person name="Leonard G."/>
            <person name="Richards T.A."/>
            <person name="Lane C.E."/>
        </authorList>
    </citation>
    <scope>NUCLEOTIDE SEQUENCE [LARGE SCALE GENOMIC DNA]</scope>
    <source>
        <strain evidence="8 9">ATCC 34112</strain>
    </source>
</reference>
<dbReference type="InterPro" id="IPR050701">
    <property type="entry name" value="Histone_Mod_Regulator"/>
</dbReference>
<dbReference type="PROSITE" id="PS50016">
    <property type="entry name" value="ZF_PHD_2"/>
    <property type="match status" value="3"/>
</dbReference>
<dbReference type="PANTHER" id="PTHR13793">
    <property type="entry name" value="PHD FINGER PROTEINS"/>
    <property type="match status" value="1"/>
</dbReference>
<dbReference type="GO" id="GO:0008270">
    <property type="term" value="F:zinc ion binding"/>
    <property type="evidence" value="ECO:0007669"/>
    <property type="project" value="UniProtKB-KW"/>
</dbReference>
<comment type="caution">
    <text evidence="8">The sequence shown here is derived from an EMBL/GenBank/DDBJ whole genome shotgun (WGS) entry which is preliminary data.</text>
</comment>
<dbReference type="Pfam" id="PF13831">
    <property type="entry name" value="PHD_2"/>
    <property type="match status" value="1"/>
</dbReference>
<proteinExistence type="predicted"/>
<dbReference type="Gene3D" id="3.30.40.10">
    <property type="entry name" value="Zinc/RING finger domain, C3HC4 (zinc finger)"/>
    <property type="match status" value="5"/>
</dbReference>
<feature type="compositionally biased region" description="Pro residues" evidence="5">
    <location>
        <begin position="266"/>
        <end position="276"/>
    </location>
</feature>
<dbReference type="InterPro" id="IPR034732">
    <property type="entry name" value="EPHD"/>
</dbReference>
<dbReference type="OrthoDB" id="308383at2759"/>
<sequence>MENRVCMVCFQKDSSLENPMLCCNVPSCHVRVHQQCYVQGTEAKPMAPVAIRSQWSCDVCLLEKEANELVPNAARTCVVCKQTGGALKPTTQSGALCHLVCTRWLPELKQVPSENAPESCVIDVKLLYGTRSNLKCFICNKRGGCMQCSSKRCPKSFHALCAVRAPDSKVFTGLNDDKQLICHCHMHLSDAKDTFQLVKDLHWNNPYVGDQMYDPDAPVIEPEPVVVKEPPPVETTSQAVLMPFMHVGTTPAPKNKSGRQSKPQTFNPPPSIPALPQPAATMPPSNMISPGIGMLPTPSSMVPPPVPPGIGVLYPQNNAMPPPVPPGLGMLPIQHQTNPPPKNMMHHNNSMPRGVIPPKSLSAADVEQCIYCHEPVLSSLISRHMATMCKRNPAFPQAPKALPKSTPKSNDAKKNRSRAKPSKTEVNVAAQPNTRRVGMATTPVPAQAATNVKSFFTVNPNATPRPGPLPNGPPSSDDLFATWPDQHLGHIMQSSFFWEQVAAAFFSPYPLQKKVLEPMAKWLCGAKPDGIDKIRTPHDKPRCVDIVAMTTSDDWIVQTGQKHSCDYMLQASGTQCVHNPEINPFLHIHSLSHKESSNKTTQITAVLLVHATAVKCSFALTESEPPENDNLEWIRFTPDAFHELYRMEQSAFPRSTKLWIALESIEPYEMPNIQDQYGNGAVFTGTQILDDMTLESQLCIDLLNEQLKQNRMRWRSLWAKGVQYMHEQDTRIQAATHVEGLYHEYRWWKAVCLCMIKGYQDLPFTATSDQAVQPFEDGTCVICFDGVSEDSNPIIFCDNCDIAVHQRCYGVAEIPKSEFFCDRCIAQRKNPCALVFCQLCPMRDGALKQTMEGAWVHVACALWSPSAQIANIPRMLIQLKPQPYVRFAVFDTASSMTTPLNDVKHLPEPLNQGGLCSICNIATGCTVKCKHPGCTVSMHPLCGWYAGQHMTVAVGTSGFVNVAGGQGLKYEIYCLEHTPNDLICQSRTLQKQARNALRLVEALKREKLKMIALDEDALCGICNSRKPQSSASAEVPTTQAFIRCRLCSVVSHPSCCKPSLSSNEMTNNWTCEKCTVNPKAAGAPCLYCDRIGGYMLPVHPRNQTSLPTAFSHSYCAQEFGSSVESDNSHRFFLPPTPWEPPTAKCSICGQRSGRLVRCWKKKSCSAAFHPYCSMLLRNFSYKPKGKPDKVYCCRSHPPSFAIYDEAKQIWITKQTLMALQHVRCSLERVRMFIDLSKQREKIKKRIFVQTEVPAFEKAKEIAAVIRPSRSMRTFYTNMANEDLRDLTRRKPKPVPVKTIPKKRPHPDTPTSRKEKVLKKLGATEVIDAPRKRRSATKTFTSGIDRMWHEAIEALPSSPTELEEAFLDTFPELA</sequence>
<dbReference type="InterPro" id="IPR019787">
    <property type="entry name" value="Znf_PHD-finger"/>
</dbReference>
<feature type="domain" description="PHD-type" evidence="6">
    <location>
        <begin position="1016"/>
        <end position="1077"/>
    </location>
</feature>
<evidence type="ECO:0000256" key="1">
    <source>
        <dbReference type="ARBA" id="ARBA00022723"/>
    </source>
</evidence>
<dbReference type="Proteomes" id="UP000243217">
    <property type="component" value="Unassembled WGS sequence"/>
</dbReference>
<feature type="region of interest" description="Disordered" evidence="5">
    <location>
        <begin position="248"/>
        <end position="286"/>
    </location>
</feature>
<dbReference type="PROSITE" id="PS51805">
    <property type="entry name" value="EPHD"/>
    <property type="match status" value="2"/>
</dbReference>
<evidence type="ECO:0000256" key="4">
    <source>
        <dbReference type="PROSITE-ProRule" id="PRU00146"/>
    </source>
</evidence>
<dbReference type="CDD" id="cd15492">
    <property type="entry name" value="PHD_BRPF_JADE_like"/>
    <property type="match status" value="1"/>
</dbReference>
<feature type="region of interest" description="Disordered" evidence="5">
    <location>
        <begin position="1291"/>
        <end position="1314"/>
    </location>
</feature>
<dbReference type="GO" id="GO:0006357">
    <property type="term" value="P:regulation of transcription by RNA polymerase II"/>
    <property type="evidence" value="ECO:0007669"/>
    <property type="project" value="TreeGrafter"/>
</dbReference>
<dbReference type="PANTHER" id="PTHR13793:SF107">
    <property type="entry name" value="BROMODOMAIN-CONTAINING PROTEIN HOMOLOG"/>
    <property type="match status" value="1"/>
</dbReference>
<feature type="region of interest" description="Disordered" evidence="5">
    <location>
        <begin position="394"/>
        <end position="425"/>
    </location>
</feature>
<evidence type="ECO:0000256" key="3">
    <source>
        <dbReference type="ARBA" id="ARBA00022833"/>
    </source>
</evidence>
<organism evidence="8 9">
    <name type="scientific">Thraustotheca clavata</name>
    <dbReference type="NCBI Taxonomy" id="74557"/>
    <lineage>
        <taxon>Eukaryota</taxon>
        <taxon>Sar</taxon>
        <taxon>Stramenopiles</taxon>
        <taxon>Oomycota</taxon>
        <taxon>Saprolegniomycetes</taxon>
        <taxon>Saprolegniales</taxon>
        <taxon>Achlyaceae</taxon>
        <taxon>Thraustotheca</taxon>
    </lineage>
</organism>
<evidence type="ECO:0000313" key="8">
    <source>
        <dbReference type="EMBL" id="OQR95642.1"/>
    </source>
</evidence>
<feature type="domain" description="PHD-type" evidence="7">
    <location>
        <begin position="834"/>
        <end position="978"/>
    </location>
</feature>
<evidence type="ECO:0000256" key="2">
    <source>
        <dbReference type="ARBA" id="ARBA00022771"/>
    </source>
</evidence>
<name>A0A1V9ZCG9_9STRA</name>
<keyword evidence="1" id="KW-0479">Metal-binding</keyword>
<feature type="domain" description="PHD-type" evidence="6">
    <location>
        <begin position="3"/>
        <end position="63"/>
    </location>
</feature>
<evidence type="ECO:0000259" key="7">
    <source>
        <dbReference type="PROSITE" id="PS51805"/>
    </source>
</evidence>
<protein>
    <submittedName>
        <fullName evidence="8">Kinesin</fullName>
    </submittedName>
</protein>